<dbReference type="EMBL" id="PIQI01000029">
    <property type="protein sequence ID" value="PJZ03109.1"/>
    <property type="molecule type" value="Genomic_DNA"/>
</dbReference>
<keyword evidence="2" id="KW-1185">Reference proteome</keyword>
<evidence type="ECO:0000313" key="1">
    <source>
        <dbReference type="EMBL" id="PJZ03109.1"/>
    </source>
</evidence>
<dbReference type="OrthoDB" id="6539961at2"/>
<comment type="caution">
    <text evidence="1">The sequence shown here is derived from an EMBL/GenBank/DDBJ whole genome shotgun (WGS) entry which is preliminary data.</text>
</comment>
<evidence type="ECO:0000313" key="2">
    <source>
        <dbReference type="Proteomes" id="UP000232062"/>
    </source>
</evidence>
<proteinExistence type="predicted"/>
<organism evidence="1 2">
    <name type="scientific">Pantoea rodasii</name>
    <dbReference type="NCBI Taxonomy" id="1076549"/>
    <lineage>
        <taxon>Bacteria</taxon>
        <taxon>Pseudomonadati</taxon>
        <taxon>Pseudomonadota</taxon>
        <taxon>Gammaproteobacteria</taxon>
        <taxon>Enterobacterales</taxon>
        <taxon>Erwiniaceae</taxon>
        <taxon>Pantoea</taxon>
    </lineage>
</organism>
<gene>
    <name evidence="1" type="ORF">PRCB_23880</name>
</gene>
<accession>A0A2M9W6G4</accession>
<protein>
    <submittedName>
        <fullName evidence="1">Uncharacterized protein</fullName>
    </submittedName>
</protein>
<sequence length="133" mass="15757">MLRIFIFLLAFQITHKELQLNFRKIIVEVRLNALDLDVEFYAVQLRKLAAFHQSGKSITEVKMQVDATIQHMKETLGKDKAQQVVKWDELLTALEKFNRNTAHPMWMAVIKHAKHRIKSRIQTAVYCRQHFNR</sequence>
<reference evidence="1 2" key="1">
    <citation type="submission" date="2017-11" db="EMBL/GenBank/DDBJ databases">
        <title>The genome sequence of Pantoea rodasii DSM 26611.</title>
        <authorList>
            <person name="Gao J."/>
            <person name="Mao X."/>
            <person name="Sun J."/>
        </authorList>
    </citation>
    <scope>NUCLEOTIDE SEQUENCE [LARGE SCALE GENOMIC DNA]</scope>
    <source>
        <strain evidence="1 2">DSM 26611</strain>
    </source>
</reference>
<dbReference type="Proteomes" id="UP000232062">
    <property type="component" value="Unassembled WGS sequence"/>
</dbReference>
<dbReference type="AlphaFoldDB" id="A0A2M9W6G4"/>
<name>A0A2M9W6G4_9GAMM</name>
<dbReference type="RefSeq" id="WP_100704069.1">
    <property type="nucleotide sequence ID" value="NZ_MLFP01000013.1"/>
</dbReference>